<reference evidence="1" key="1">
    <citation type="submission" date="2021-02" db="EMBL/GenBank/DDBJ databases">
        <authorList>
            <person name="Dougan E. K."/>
            <person name="Rhodes N."/>
            <person name="Thang M."/>
            <person name="Chan C."/>
        </authorList>
    </citation>
    <scope>NUCLEOTIDE SEQUENCE</scope>
</reference>
<evidence type="ECO:0000313" key="1">
    <source>
        <dbReference type="EMBL" id="CAE8585791.1"/>
    </source>
</evidence>
<organism evidence="1 2">
    <name type="scientific">Polarella glacialis</name>
    <name type="common">Dinoflagellate</name>
    <dbReference type="NCBI Taxonomy" id="89957"/>
    <lineage>
        <taxon>Eukaryota</taxon>
        <taxon>Sar</taxon>
        <taxon>Alveolata</taxon>
        <taxon>Dinophyceae</taxon>
        <taxon>Suessiales</taxon>
        <taxon>Suessiaceae</taxon>
        <taxon>Polarella</taxon>
    </lineage>
</organism>
<comment type="caution">
    <text evidence="1">The sequence shown here is derived from an EMBL/GenBank/DDBJ whole genome shotgun (WGS) entry which is preliminary data.</text>
</comment>
<name>A0A813DG51_POLGL</name>
<keyword evidence="2" id="KW-1185">Reference proteome</keyword>
<gene>
    <name evidence="1" type="ORF">PGLA1383_LOCUS4694</name>
</gene>
<sequence>MSVFVVVVERIDSGAAGGRVSGASINTDVFLTAQQAIKEVSGDLHGVLAKVEALQFDTAALVAAIAHGPLRPPGSAPSGGEWVGLPAKDVFGPGMAPPVHPEALPSSPASASSLSEYELRVQGLPRSLVLGREIQLSVKALDVKQDTKDINRDNLIVNGQEISGAKGGYSEAVAAISAGLRAGEEAAGRQAWPHDREELAAQLFLGALNRTSSGFYAFEEVLRLLNCDGIVVVSPESAAARPLEAAITGGVALGRAHTRYAVHRADGCGSAPVAVVDAYFHFRVDATSLSSLALQAAGDLTVPAVVVLETHI</sequence>
<proteinExistence type="predicted"/>
<dbReference type="EMBL" id="CAJNNV010001772">
    <property type="protein sequence ID" value="CAE8585791.1"/>
    <property type="molecule type" value="Genomic_DNA"/>
</dbReference>
<protein>
    <submittedName>
        <fullName evidence="1">Uncharacterized protein</fullName>
    </submittedName>
</protein>
<dbReference type="OrthoDB" id="437904at2759"/>
<dbReference type="AlphaFoldDB" id="A0A813DG51"/>
<accession>A0A813DG51</accession>
<dbReference type="Proteomes" id="UP000654075">
    <property type="component" value="Unassembled WGS sequence"/>
</dbReference>
<evidence type="ECO:0000313" key="2">
    <source>
        <dbReference type="Proteomes" id="UP000654075"/>
    </source>
</evidence>